<dbReference type="PANTHER" id="PTHR42755:SF1">
    <property type="entry name" value="3-DEOXY-D-MANNO-OCTULOSONIC ACID TRANSFERASE, MITOCHONDRIAL-RELATED"/>
    <property type="match status" value="1"/>
</dbReference>
<feature type="domain" description="3-deoxy-D-manno-octulosonic-acid transferase N-terminal" evidence="8">
    <location>
        <begin position="40"/>
        <end position="219"/>
    </location>
</feature>
<feature type="site" description="Transition state stabilizer" evidence="7">
    <location>
        <position position="217"/>
    </location>
</feature>
<proteinExistence type="inferred from homology"/>
<dbReference type="Gene3D" id="3.40.50.11720">
    <property type="entry name" value="3-Deoxy-D-manno-octulosonic-acid transferase, N-terminal domain"/>
    <property type="match status" value="1"/>
</dbReference>
<evidence type="ECO:0000256" key="5">
    <source>
        <dbReference type="ARBA" id="ARBA00049183"/>
    </source>
</evidence>
<dbReference type="GO" id="GO:0005886">
    <property type="term" value="C:plasma membrane"/>
    <property type="evidence" value="ECO:0007669"/>
    <property type="project" value="TreeGrafter"/>
</dbReference>
<dbReference type="Gene3D" id="3.40.50.2000">
    <property type="entry name" value="Glycogen Phosphorylase B"/>
    <property type="match status" value="1"/>
</dbReference>
<evidence type="ECO:0000256" key="2">
    <source>
        <dbReference type="ARBA" id="ARBA00012621"/>
    </source>
</evidence>
<evidence type="ECO:0000256" key="1">
    <source>
        <dbReference type="ARBA" id="ARBA00006380"/>
    </source>
</evidence>
<evidence type="ECO:0000256" key="7">
    <source>
        <dbReference type="PIRSR" id="PIRSR639901-2"/>
    </source>
</evidence>
<dbReference type="InterPro" id="IPR007507">
    <property type="entry name" value="Glycos_transf_N"/>
</dbReference>
<dbReference type="EMBL" id="JANAVB010038615">
    <property type="protein sequence ID" value="KAJ6800860.1"/>
    <property type="molecule type" value="Genomic_DNA"/>
</dbReference>
<accession>A0AAX6EA97</accession>
<reference evidence="9" key="2">
    <citation type="submission" date="2023-04" db="EMBL/GenBank/DDBJ databases">
        <authorList>
            <person name="Bruccoleri R.E."/>
            <person name="Oakeley E.J."/>
            <person name="Faust A.-M."/>
            <person name="Dessus-Babus S."/>
            <person name="Altorfer M."/>
            <person name="Burckhardt D."/>
            <person name="Oertli M."/>
            <person name="Naumann U."/>
            <person name="Petersen F."/>
            <person name="Wong J."/>
        </authorList>
    </citation>
    <scope>NUCLEOTIDE SEQUENCE</scope>
    <source>
        <strain evidence="9">GSM-AAB239-AS_SAM_17_03QT</strain>
        <tissue evidence="9">Leaf</tissue>
    </source>
</reference>
<keyword evidence="3 9" id="KW-0808">Transferase</keyword>
<dbReference type="InterPro" id="IPR039901">
    <property type="entry name" value="Kdotransferase"/>
</dbReference>
<dbReference type="FunFam" id="3.40.50.2000:FF:000032">
    <property type="entry name" value="3-deoxy-D-manno-octulosonic acid transferase"/>
    <property type="match status" value="1"/>
</dbReference>
<dbReference type="InterPro" id="IPR038107">
    <property type="entry name" value="Glycos_transf_N_sf"/>
</dbReference>
<comment type="catalytic activity">
    <reaction evidence="5">
        <text>lipid IVA (E. coli) + CMP-3-deoxy-beta-D-manno-octulosonate = alpha-Kdo-(2-&gt;6)-lipid IVA (E. coli) + CMP + H(+)</text>
        <dbReference type="Rhea" id="RHEA:28066"/>
        <dbReference type="ChEBI" id="CHEBI:15378"/>
        <dbReference type="ChEBI" id="CHEBI:58603"/>
        <dbReference type="ChEBI" id="CHEBI:60364"/>
        <dbReference type="ChEBI" id="CHEBI:60377"/>
        <dbReference type="ChEBI" id="CHEBI:85987"/>
        <dbReference type="EC" id="2.4.99.12"/>
    </reaction>
</comment>
<comment type="caution">
    <text evidence="9">The sequence shown here is derived from an EMBL/GenBank/DDBJ whole genome shotgun (WGS) entry which is preliminary data.</text>
</comment>
<dbReference type="EC" id="2.4.99.12" evidence="2"/>
<protein>
    <recommendedName>
        <fullName evidence="2">lipid IVA 3-deoxy-D-manno-octulosonic acid transferase</fullName>
        <ecNumber evidence="2">2.4.99.12</ecNumber>
    </recommendedName>
    <alternativeName>
        <fullName evidence="4">Lipid IV(A) 3-deoxy-D-manno-octulosonic acid transferase</fullName>
    </alternativeName>
</protein>
<gene>
    <name evidence="9" type="ORF">M6B38_202355</name>
</gene>
<evidence type="ECO:0000256" key="6">
    <source>
        <dbReference type="PIRSR" id="PIRSR639901-1"/>
    </source>
</evidence>
<dbReference type="GO" id="GO:0043842">
    <property type="term" value="F:Kdo transferase activity"/>
    <property type="evidence" value="ECO:0007669"/>
    <property type="project" value="UniProtKB-EC"/>
</dbReference>
<dbReference type="AlphaFoldDB" id="A0AAX6EA97"/>
<dbReference type="Proteomes" id="UP001140949">
    <property type="component" value="Unassembled WGS sequence"/>
</dbReference>
<evidence type="ECO:0000256" key="4">
    <source>
        <dbReference type="ARBA" id="ARBA00031445"/>
    </source>
</evidence>
<evidence type="ECO:0000259" key="8">
    <source>
        <dbReference type="Pfam" id="PF04413"/>
    </source>
</evidence>
<evidence type="ECO:0000313" key="9">
    <source>
        <dbReference type="EMBL" id="KAJ6800860.1"/>
    </source>
</evidence>
<reference evidence="9" key="1">
    <citation type="journal article" date="2023" name="GigaByte">
        <title>Genome assembly of the bearded iris, Iris pallida Lam.</title>
        <authorList>
            <person name="Bruccoleri R.E."/>
            <person name="Oakeley E.J."/>
            <person name="Faust A.M.E."/>
            <person name="Altorfer M."/>
            <person name="Dessus-Babus S."/>
            <person name="Burckhardt D."/>
            <person name="Oertli M."/>
            <person name="Naumann U."/>
            <person name="Petersen F."/>
            <person name="Wong J."/>
        </authorList>
    </citation>
    <scope>NUCLEOTIDE SEQUENCE</scope>
    <source>
        <strain evidence="9">GSM-AAB239-AS_SAM_17_03QT</strain>
    </source>
</reference>
<evidence type="ECO:0000256" key="3">
    <source>
        <dbReference type="ARBA" id="ARBA00022679"/>
    </source>
</evidence>
<name>A0AAX6EA97_IRIPA</name>
<dbReference type="PANTHER" id="PTHR42755">
    <property type="entry name" value="3-DEOXY-MANNO-OCTULOSONATE CYTIDYLYLTRANSFERASE"/>
    <property type="match status" value="1"/>
</dbReference>
<comment type="similarity">
    <text evidence="1">Belongs to the glycosyltransferase group 1 family. Glycosyltransferase 30 subfamily.</text>
</comment>
<dbReference type="Pfam" id="PF04413">
    <property type="entry name" value="Glycos_transf_N"/>
    <property type="match status" value="1"/>
</dbReference>
<organism evidence="9 10">
    <name type="scientific">Iris pallida</name>
    <name type="common">Sweet iris</name>
    <dbReference type="NCBI Taxonomy" id="29817"/>
    <lineage>
        <taxon>Eukaryota</taxon>
        <taxon>Viridiplantae</taxon>
        <taxon>Streptophyta</taxon>
        <taxon>Embryophyta</taxon>
        <taxon>Tracheophyta</taxon>
        <taxon>Spermatophyta</taxon>
        <taxon>Magnoliopsida</taxon>
        <taxon>Liliopsida</taxon>
        <taxon>Asparagales</taxon>
        <taxon>Iridaceae</taxon>
        <taxon>Iridoideae</taxon>
        <taxon>Irideae</taxon>
        <taxon>Iris</taxon>
    </lineage>
</organism>
<evidence type="ECO:0000313" key="10">
    <source>
        <dbReference type="Proteomes" id="UP001140949"/>
    </source>
</evidence>
<feature type="site" description="Transition state stabilizer" evidence="7">
    <location>
        <position position="137"/>
    </location>
</feature>
<dbReference type="FunFam" id="3.40.50.11720:FF:000001">
    <property type="entry name" value="3-deoxy-D-manno-octulosonic acid transferase"/>
    <property type="match status" value="1"/>
</dbReference>
<sequence length="453" mass="50380">MSEWGRVAFRLYRAATLLATPAASVFIRWRRFRGLEHRTRWPERFGRPSSPRPPGPLLWFHAVSLGEGLAAIPVIKHCILQAPHFSVLMTTTTTSAFEVIKDQLPNGVIYQFSPIDTPKAVDNFLAYWKPSAIFLMESELWPNLIISASEKEIPVALLNARMSLKSFRRWSRPVALSLISLMLSKLSLIASLSTVEAIHFQLLQAPPLIINFTADLKYAVGDFDLSENENRNIEDLKRQLTGRPAWMAASIHKGEEEVMLWVHKKLMEVYPEMVTILVTRHPQHGEQISQALKRQGVNVALRSRNDIVSPSTSIYVVDTLGELRTLYRVTPIAVIGGSFLPDLAGHNISEAAAAGCAVLTGPHMGHFSRMITEMRCSDPLSVVQVGDRMELLKVLNQLLSNPQVLEAHQISAKQSFLAVSSGVVQSVWNLINSNVLSKHTSSPKESQGGCSRS</sequence>
<dbReference type="GO" id="GO:0009245">
    <property type="term" value="P:lipid A biosynthetic process"/>
    <property type="evidence" value="ECO:0007669"/>
    <property type="project" value="TreeGrafter"/>
</dbReference>
<keyword evidence="10" id="KW-1185">Reference proteome</keyword>
<feature type="active site" description="Proton acceptor" evidence="6">
    <location>
        <position position="67"/>
    </location>
</feature>